<organism evidence="1 2">
    <name type="scientific">Crotalaria pallida</name>
    <name type="common">Smooth rattlebox</name>
    <name type="synonym">Crotalaria striata</name>
    <dbReference type="NCBI Taxonomy" id="3830"/>
    <lineage>
        <taxon>Eukaryota</taxon>
        <taxon>Viridiplantae</taxon>
        <taxon>Streptophyta</taxon>
        <taxon>Embryophyta</taxon>
        <taxon>Tracheophyta</taxon>
        <taxon>Spermatophyta</taxon>
        <taxon>Magnoliopsida</taxon>
        <taxon>eudicotyledons</taxon>
        <taxon>Gunneridae</taxon>
        <taxon>Pentapetalae</taxon>
        <taxon>rosids</taxon>
        <taxon>fabids</taxon>
        <taxon>Fabales</taxon>
        <taxon>Fabaceae</taxon>
        <taxon>Papilionoideae</taxon>
        <taxon>50 kb inversion clade</taxon>
        <taxon>genistoids sensu lato</taxon>
        <taxon>core genistoids</taxon>
        <taxon>Crotalarieae</taxon>
        <taxon>Crotalaria</taxon>
    </lineage>
</organism>
<sequence length="166" mass="17120">MIGGDLIVAGCSAVVANGGLVGTGETREGDGGGSVFLDDGAAFDEGEREDDNVSVVVGGVGLFAEDGTNGGIDVYCLIYEGGNGGYKIVIVVTEVVGKGKGSVMDGRSQCVGKVIEIVRVNNMAEIDNKFVVVGCRVILVVGNGEDEFVVEKRHGDLLFSYESLPL</sequence>
<gene>
    <name evidence="1" type="ORF">RIF29_36354</name>
</gene>
<keyword evidence="2" id="KW-1185">Reference proteome</keyword>
<evidence type="ECO:0000313" key="2">
    <source>
        <dbReference type="Proteomes" id="UP001372338"/>
    </source>
</evidence>
<dbReference type="EMBL" id="JAYWIO010000007">
    <property type="protein sequence ID" value="KAK7252428.1"/>
    <property type="molecule type" value="Genomic_DNA"/>
</dbReference>
<reference evidence="1 2" key="1">
    <citation type="submission" date="2024-01" db="EMBL/GenBank/DDBJ databases">
        <title>The genomes of 5 underutilized Papilionoideae crops provide insights into root nodulation and disease resistanc.</title>
        <authorList>
            <person name="Yuan L."/>
        </authorList>
    </citation>
    <scope>NUCLEOTIDE SEQUENCE [LARGE SCALE GENOMIC DNA]</scope>
    <source>
        <strain evidence="1">ZHUSHIDOU_FW_LH</strain>
        <tissue evidence="1">Leaf</tissue>
    </source>
</reference>
<dbReference type="Proteomes" id="UP001372338">
    <property type="component" value="Unassembled WGS sequence"/>
</dbReference>
<protein>
    <submittedName>
        <fullName evidence="1">Uncharacterized protein</fullName>
    </submittedName>
</protein>
<evidence type="ECO:0000313" key="1">
    <source>
        <dbReference type="EMBL" id="KAK7252428.1"/>
    </source>
</evidence>
<dbReference type="AlphaFoldDB" id="A0AAN9HVP9"/>
<comment type="caution">
    <text evidence="1">The sequence shown here is derived from an EMBL/GenBank/DDBJ whole genome shotgun (WGS) entry which is preliminary data.</text>
</comment>
<proteinExistence type="predicted"/>
<accession>A0AAN9HVP9</accession>
<name>A0AAN9HVP9_CROPI</name>